<reference evidence="1" key="1">
    <citation type="submission" date="2017-04" db="EMBL/GenBank/DDBJ databases">
        <title>Complete Genome Sequences of Twelve Strains of a Stable Defined Moderately Diverse Mouse Microbiota 2 (sDMDMm2).</title>
        <authorList>
            <person name="Uchimura Y."/>
            <person name="Wyss M."/>
            <person name="Brugiroux S."/>
            <person name="Limenitakis J.P."/>
            <person name="Stecher B."/>
            <person name="McCoy K.D."/>
            <person name="Macpherson A.J."/>
        </authorList>
    </citation>
    <scope>NUCLEOTIDE SEQUENCE</scope>
    <source>
        <strain evidence="1">YL58</strain>
    </source>
</reference>
<protein>
    <recommendedName>
        <fullName evidence="3">Protein AroM</fullName>
    </recommendedName>
</protein>
<evidence type="ECO:0008006" key="3">
    <source>
        <dbReference type="Google" id="ProtNLM"/>
    </source>
</evidence>
<gene>
    <name evidence="1" type="ORF">A4V09_24300</name>
</gene>
<evidence type="ECO:0000313" key="1">
    <source>
        <dbReference type="EMBL" id="ARE64930.1"/>
    </source>
</evidence>
<dbReference type="KEGG" id="byl:A4V09_24300"/>
<dbReference type="EMBL" id="CP015405">
    <property type="protein sequence ID" value="ARE64930.1"/>
    <property type="molecule type" value="Genomic_DNA"/>
</dbReference>
<keyword evidence="2" id="KW-1185">Reference proteome</keyword>
<dbReference type="Pfam" id="PF07302">
    <property type="entry name" value="AroM"/>
    <property type="match status" value="1"/>
</dbReference>
<organism evidence="1 2">
    <name type="scientific">Blautia pseudococcoides</name>
    <dbReference type="NCBI Taxonomy" id="1796616"/>
    <lineage>
        <taxon>Bacteria</taxon>
        <taxon>Bacillati</taxon>
        <taxon>Bacillota</taxon>
        <taxon>Clostridia</taxon>
        <taxon>Lachnospirales</taxon>
        <taxon>Lachnospiraceae</taxon>
        <taxon>Blautia</taxon>
    </lineage>
</organism>
<sequence>MKKSDTNQTPASRTQIKIGAVTIGQSPRTDITGDICPLLAPNITLEEYGALDPFDKDYINQNFAPGPDSSVLVTRMRDASQVIIGEEHILPLVQSCITQAEAGGCQATVLLCTGKFPKLRHERMLIIPQPLIHSLLQKLADDRPIGLLVPDESQIPQAQSWFSESDIQVQVQALSPYLKSSLLQEKAHSLQKENLSLILPDCMGYSIALKKELEHHLPIPILLPRTFIATLLNELFGS</sequence>
<proteinExistence type="predicted"/>
<dbReference type="RefSeq" id="WP_084043663.1">
    <property type="nucleotide sequence ID" value="NZ_CP015405.2"/>
</dbReference>
<dbReference type="STRING" id="1796616.A4V09_24300"/>
<dbReference type="InterPro" id="IPR010843">
    <property type="entry name" value="Uncharacterised_AroM"/>
</dbReference>
<dbReference type="Proteomes" id="UP000092574">
    <property type="component" value="Chromosome"/>
</dbReference>
<dbReference type="OrthoDB" id="9798683at2"/>
<evidence type="ECO:0000313" key="2">
    <source>
        <dbReference type="Proteomes" id="UP000092574"/>
    </source>
</evidence>
<accession>A0A1V0QER4</accession>
<name>A0A1V0QER4_9FIRM</name>
<dbReference type="AlphaFoldDB" id="A0A1V0QER4"/>